<gene>
    <name evidence="2" type="ORF">CG587_17895</name>
    <name evidence="3" type="ORF">ED033_20870</name>
</gene>
<feature type="transmembrane region" description="Helical" evidence="1">
    <location>
        <begin position="18"/>
        <end position="38"/>
    </location>
</feature>
<accession>A0A3I8FY02</accession>
<organism evidence="3">
    <name type="scientific">Salmonella enterica</name>
    <name type="common">Salmonella choleraesuis</name>
    <dbReference type="NCBI Taxonomy" id="28901"/>
    <lineage>
        <taxon>Bacteria</taxon>
        <taxon>Pseudomonadati</taxon>
        <taxon>Pseudomonadota</taxon>
        <taxon>Gammaproteobacteria</taxon>
        <taxon>Enterobacterales</taxon>
        <taxon>Enterobacteriaceae</taxon>
        <taxon>Salmonella</taxon>
    </lineage>
</organism>
<dbReference type="EMBL" id="AAKOJA010000009">
    <property type="protein sequence ID" value="ECT9426367.1"/>
    <property type="molecule type" value="Genomic_DNA"/>
</dbReference>
<evidence type="ECO:0000256" key="1">
    <source>
        <dbReference type="SAM" id="Phobius"/>
    </source>
</evidence>
<reference evidence="3" key="1">
    <citation type="submission" date="2018-10" db="EMBL/GenBank/DDBJ databases">
        <authorList>
            <consortium name="PulseNet: The National Subtyping Network for Foodborne Disease Surveillance"/>
            <person name="Tarr C.L."/>
            <person name="Trees E."/>
            <person name="Katz L.S."/>
            <person name="Carleton-Romer H.A."/>
            <person name="Stroika S."/>
            <person name="Kucerova Z."/>
            <person name="Roache K.F."/>
            <person name="Sabol A.L."/>
            <person name="Besser J."/>
            <person name="Gerner-Smidt P."/>
        </authorList>
    </citation>
    <scope>NUCLEOTIDE SEQUENCE [LARGE SCALE GENOMIC DNA]</scope>
    <source>
        <strain evidence="2">PNUSAS018503</strain>
        <strain evidence="3">PNUSAS057480</strain>
    </source>
</reference>
<dbReference type="EMBL" id="RMEA01000088">
    <property type="protein sequence ID" value="MER44728.1"/>
    <property type="molecule type" value="Genomic_DNA"/>
</dbReference>
<sequence length="71" mass="8168">MVGIISASLFKPGLIPGFFISILIDLSYLLNINLIICVYRNKDNLNFFVCVDSLFTQTLKLYYLVRMRNTS</sequence>
<dbReference type="AlphaFoldDB" id="A0A3I8FY02"/>
<keyword evidence="1" id="KW-0812">Transmembrane</keyword>
<evidence type="ECO:0000313" key="3">
    <source>
        <dbReference type="EMBL" id="MER44728.1"/>
    </source>
</evidence>
<protein>
    <submittedName>
        <fullName evidence="3">Uncharacterized protein</fullName>
    </submittedName>
</protein>
<keyword evidence="1" id="KW-1133">Transmembrane helix</keyword>
<dbReference type="Proteomes" id="UP000885379">
    <property type="component" value="Unassembled WGS sequence"/>
</dbReference>
<proteinExistence type="predicted"/>
<evidence type="ECO:0000313" key="2">
    <source>
        <dbReference type="EMBL" id="ECT9426367.1"/>
    </source>
</evidence>
<keyword evidence="1" id="KW-0472">Membrane</keyword>
<comment type="caution">
    <text evidence="3">The sequence shown here is derived from an EMBL/GenBank/DDBJ whole genome shotgun (WGS) entry which is preliminary data.</text>
</comment>
<dbReference type="Proteomes" id="UP000839904">
    <property type="component" value="Unassembled WGS sequence"/>
</dbReference>
<name>A0A3I8FY02_SALER</name>